<comment type="caution">
    <text evidence="3">The sequence shown here is derived from an EMBL/GenBank/DDBJ whole genome shotgun (WGS) entry which is preliminary data.</text>
</comment>
<feature type="chain" id="PRO_5020740913" evidence="2">
    <location>
        <begin position="21"/>
        <end position="398"/>
    </location>
</feature>
<accession>A0A4R0RQ77</accession>
<keyword evidence="2" id="KW-0732">Signal</keyword>
<dbReference type="Proteomes" id="UP000292702">
    <property type="component" value="Unassembled WGS sequence"/>
</dbReference>
<evidence type="ECO:0000256" key="1">
    <source>
        <dbReference type="SAM" id="MobiDB-lite"/>
    </source>
</evidence>
<feature type="region of interest" description="Disordered" evidence="1">
    <location>
        <begin position="47"/>
        <end position="377"/>
    </location>
</feature>
<evidence type="ECO:0000256" key="2">
    <source>
        <dbReference type="SAM" id="SignalP"/>
    </source>
</evidence>
<evidence type="ECO:0000313" key="4">
    <source>
        <dbReference type="Proteomes" id="UP000292702"/>
    </source>
</evidence>
<feature type="compositionally biased region" description="Basic and acidic residues" evidence="1">
    <location>
        <begin position="81"/>
        <end position="101"/>
    </location>
</feature>
<organism evidence="3 4">
    <name type="scientific">Steccherinum ochraceum</name>
    <dbReference type="NCBI Taxonomy" id="92696"/>
    <lineage>
        <taxon>Eukaryota</taxon>
        <taxon>Fungi</taxon>
        <taxon>Dikarya</taxon>
        <taxon>Basidiomycota</taxon>
        <taxon>Agaricomycotina</taxon>
        <taxon>Agaricomycetes</taxon>
        <taxon>Polyporales</taxon>
        <taxon>Steccherinaceae</taxon>
        <taxon>Steccherinum</taxon>
    </lineage>
</organism>
<protein>
    <submittedName>
        <fullName evidence="3">Uncharacterized protein</fullName>
    </submittedName>
</protein>
<feature type="compositionally biased region" description="Basic and acidic residues" evidence="1">
    <location>
        <begin position="205"/>
        <end position="217"/>
    </location>
</feature>
<dbReference type="EMBL" id="RWJN01000069">
    <property type="protein sequence ID" value="TCD68335.1"/>
    <property type="molecule type" value="Genomic_DNA"/>
</dbReference>
<reference evidence="3 4" key="1">
    <citation type="submission" date="2018-11" db="EMBL/GenBank/DDBJ databases">
        <title>Genome assembly of Steccherinum ochraceum LE-BIN_3174, the white-rot fungus of the Steccherinaceae family (The Residual Polyporoid clade, Polyporales, Basidiomycota).</title>
        <authorList>
            <person name="Fedorova T.V."/>
            <person name="Glazunova O.A."/>
            <person name="Landesman E.O."/>
            <person name="Moiseenko K.V."/>
            <person name="Psurtseva N.V."/>
            <person name="Savinova O.S."/>
            <person name="Shakhova N.V."/>
            <person name="Tyazhelova T.V."/>
            <person name="Vasina D.V."/>
        </authorList>
    </citation>
    <scope>NUCLEOTIDE SEQUENCE [LARGE SCALE GENOMIC DNA]</scope>
    <source>
        <strain evidence="3 4">LE-BIN_3174</strain>
    </source>
</reference>
<feature type="compositionally biased region" description="Basic residues" evidence="1">
    <location>
        <begin position="218"/>
        <end position="228"/>
    </location>
</feature>
<keyword evidence="4" id="KW-1185">Reference proteome</keyword>
<feature type="compositionally biased region" description="Basic and acidic residues" evidence="1">
    <location>
        <begin position="172"/>
        <end position="183"/>
    </location>
</feature>
<feature type="compositionally biased region" description="Pro residues" evidence="1">
    <location>
        <begin position="341"/>
        <end position="362"/>
    </location>
</feature>
<feature type="compositionally biased region" description="Basic and acidic residues" evidence="1">
    <location>
        <begin position="278"/>
        <end position="292"/>
    </location>
</feature>
<feature type="compositionally biased region" description="Basic and acidic residues" evidence="1">
    <location>
        <begin position="47"/>
        <end position="61"/>
    </location>
</feature>
<evidence type="ECO:0000313" key="3">
    <source>
        <dbReference type="EMBL" id="TCD68335.1"/>
    </source>
</evidence>
<feature type="signal peptide" evidence="2">
    <location>
        <begin position="1"/>
        <end position="20"/>
    </location>
</feature>
<feature type="compositionally biased region" description="Basic and acidic residues" evidence="1">
    <location>
        <begin position="309"/>
        <end position="322"/>
    </location>
</feature>
<gene>
    <name evidence="3" type="ORF">EIP91_010973</name>
</gene>
<sequence length="398" mass="43942">MRFTAAFVAFIVVASTAAFAAPLGVRVPSVYARDDFSSLTARNSLNELERRAGEDTPKPDDPPATSKAKPAQPKTPAQLQKLRDGYRKFRESDHGKQKKAEYLANNKDLVLAQARKDNKNARARKKAAMPPKPAMTEQEKADQEATRKAARATSKQKWLAKHKGPPKPPMTQEDKAAKAEASRLAKNARNKTWRDNKKPPPKPPMTEEEKATQEAERRKARLASKKKWRDNQTAAKPPPPPMTDEEKAAQEQAKKVAKAAYNKTYRNKLKAPQPAMTEEEKAAQADKAEAMRLAHNAHNQTYRDKKKAHTQENIDRSKEQFRAQRGNSPAHQPATADDTPTPGPAPPPSPGPPPRSPTPPTPIAGGPNDADDLEAWGHHLAPLSHALHDDIPIDPNLH</sequence>
<feature type="compositionally biased region" description="Basic and acidic residues" evidence="1">
    <location>
        <begin position="137"/>
        <end position="147"/>
    </location>
</feature>
<proteinExistence type="predicted"/>
<name>A0A4R0RQ77_9APHY</name>
<dbReference type="AlphaFoldDB" id="A0A4R0RQ77"/>
<feature type="compositionally biased region" description="Basic and acidic residues" evidence="1">
    <location>
        <begin position="244"/>
        <end position="254"/>
    </location>
</feature>